<accession>A0A1I7W8S5</accession>
<organism evidence="1 2">
    <name type="scientific">Heterorhabditis bacteriophora</name>
    <name type="common">Entomopathogenic nematode worm</name>
    <dbReference type="NCBI Taxonomy" id="37862"/>
    <lineage>
        <taxon>Eukaryota</taxon>
        <taxon>Metazoa</taxon>
        <taxon>Ecdysozoa</taxon>
        <taxon>Nematoda</taxon>
        <taxon>Chromadorea</taxon>
        <taxon>Rhabditida</taxon>
        <taxon>Rhabditina</taxon>
        <taxon>Rhabditomorpha</taxon>
        <taxon>Strongyloidea</taxon>
        <taxon>Heterorhabditidae</taxon>
        <taxon>Heterorhabditis</taxon>
    </lineage>
</organism>
<evidence type="ECO:0000313" key="1">
    <source>
        <dbReference type="Proteomes" id="UP000095283"/>
    </source>
</evidence>
<proteinExistence type="predicted"/>
<evidence type="ECO:0000313" key="2">
    <source>
        <dbReference type="WBParaSite" id="Hba_01041"/>
    </source>
</evidence>
<keyword evidence="1" id="KW-1185">Reference proteome</keyword>
<reference evidence="2" key="1">
    <citation type="submission" date="2016-11" db="UniProtKB">
        <authorList>
            <consortium name="WormBaseParasite"/>
        </authorList>
    </citation>
    <scope>IDENTIFICATION</scope>
</reference>
<dbReference type="Proteomes" id="UP000095283">
    <property type="component" value="Unplaced"/>
</dbReference>
<sequence>MDITISTTCIICRRINALPFGYPSMGPLPRERVIRANPFEHRVLIFWDPLNIMFTFCVEDLSAGAFLNCLQRFEFLPWISINSYMSNQRIKWIFNPPNSLQSRTKRQP</sequence>
<name>A0A1I7W8S5_HETBA</name>
<dbReference type="WBParaSite" id="Hba_01041">
    <property type="protein sequence ID" value="Hba_01041"/>
    <property type="gene ID" value="Hba_01041"/>
</dbReference>
<protein>
    <submittedName>
        <fullName evidence="2">Uncharacterized protein</fullName>
    </submittedName>
</protein>
<dbReference type="AlphaFoldDB" id="A0A1I7W8S5"/>